<gene>
    <name evidence="1" type="ORF">DRH29_01100</name>
</gene>
<sequence length="151" mass="16926">MNNQQFERLVHNLKGVMRCPHCASEYTMEDIHYLGQLDNMTFLHMKCSKCKTPVFASVSFDGSGDVALEDITADDIALADTPSPAADLDNIGFEQRELEPTVDMAPTQKISVENIPADKLLSSLNPISYDNVLDVHEYLKKFDGDFDRVLK</sequence>
<evidence type="ECO:0000313" key="2">
    <source>
        <dbReference type="Proteomes" id="UP000281261"/>
    </source>
</evidence>
<accession>A0A420ZDF6</accession>
<name>A0A420ZDF6_UNCK3</name>
<dbReference type="EMBL" id="QMNG01000002">
    <property type="protein sequence ID" value="RLC37676.1"/>
    <property type="molecule type" value="Genomic_DNA"/>
</dbReference>
<proteinExistence type="predicted"/>
<comment type="caution">
    <text evidence="1">The sequence shown here is derived from an EMBL/GenBank/DDBJ whole genome shotgun (WGS) entry which is preliminary data.</text>
</comment>
<evidence type="ECO:0000313" key="1">
    <source>
        <dbReference type="EMBL" id="RLC37676.1"/>
    </source>
</evidence>
<dbReference type="Proteomes" id="UP000281261">
    <property type="component" value="Unassembled WGS sequence"/>
</dbReference>
<reference evidence="1 2" key="1">
    <citation type="submission" date="2018-06" db="EMBL/GenBank/DDBJ databases">
        <title>Extensive metabolic versatility and redundancy in microbially diverse, dynamic hydrothermal sediments.</title>
        <authorList>
            <person name="Dombrowski N."/>
            <person name="Teske A."/>
            <person name="Baker B.J."/>
        </authorList>
    </citation>
    <scope>NUCLEOTIDE SEQUENCE [LARGE SCALE GENOMIC DNA]</scope>
    <source>
        <strain evidence="1">B79_G16</strain>
    </source>
</reference>
<dbReference type="AlphaFoldDB" id="A0A420ZDF6"/>
<protein>
    <submittedName>
        <fullName evidence="1">Uncharacterized protein</fullName>
    </submittedName>
</protein>
<organism evidence="1 2">
    <name type="scientific">candidate division Kazan bacterium</name>
    <dbReference type="NCBI Taxonomy" id="2202143"/>
    <lineage>
        <taxon>Bacteria</taxon>
        <taxon>Bacteria division Kazan-3B-28</taxon>
    </lineage>
</organism>